<name>A0A4R7W1L6_9PSEU</name>
<evidence type="ECO:0000313" key="1">
    <source>
        <dbReference type="EMBL" id="TDV56302.1"/>
    </source>
</evidence>
<reference evidence="1 2" key="1">
    <citation type="submission" date="2019-03" db="EMBL/GenBank/DDBJ databases">
        <title>Genomic Encyclopedia of Archaeal and Bacterial Type Strains, Phase II (KMG-II): from individual species to whole genera.</title>
        <authorList>
            <person name="Goeker M."/>
        </authorList>
    </citation>
    <scope>NUCLEOTIDE SEQUENCE [LARGE SCALE GENOMIC DNA]</scope>
    <source>
        <strain evidence="1 2">DSM 45499</strain>
    </source>
</reference>
<organism evidence="1 2">
    <name type="scientific">Actinophytocola oryzae</name>
    <dbReference type="NCBI Taxonomy" id="502181"/>
    <lineage>
        <taxon>Bacteria</taxon>
        <taxon>Bacillati</taxon>
        <taxon>Actinomycetota</taxon>
        <taxon>Actinomycetes</taxon>
        <taxon>Pseudonocardiales</taxon>
        <taxon>Pseudonocardiaceae</taxon>
    </lineage>
</organism>
<protein>
    <submittedName>
        <fullName evidence="1">Uncharacterized protein</fullName>
    </submittedName>
</protein>
<dbReference type="EMBL" id="SOCP01000002">
    <property type="protein sequence ID" value="TDV56302.1"/>
    <property type="molecule type" value="Genomic_DNA"/>
</dbReference>
<dbReference type="AlphaFoldDB" id="A0A4R7W1L6"/>
<gene>
    <name evidence="1" type="ORF">CLV71_102368</name>
</gene>
<dbReference type="Proteomes" id="UP000294927">
    <property type="component" value="Unassembled WGS sequence"/>
</dbReference>
<proteinExistence type="predicted"/>
<sequence length="45" mass="4659">MITRWRRSCPFVGGLPTAGARVELLVVANTSPGLLRFTGAGATAS</sequence>
<dbReference type="RefSeq" id="WP_166663954.1">
    <property type="nucleotide sequence ID" value="NZ_SOCP01000002.1"/>
</dbReference>
<evidence type="ECO:0000313" key="2">
    <source>
        <dbReference type="Proteomes" id="UP000294927"/>
    </source>
</evidence>
<comment type="caution">
    <text evidence="1">The sequence shown here is derived from an EMBL/GenBank/DDBJ whole genome shotgun (WGS) entry which is preliminary data.</text>
</comment>
<keyword evidence="2" id="KW-1185">Reference proteome</keyword>
<accession>A0A4R7W1L6</accession>